<dbReference type="AlphaFoldDB" id="A0A0R3R016"/>
<dbReference type="EMBL" id="UZAG01018254">
    <property type="protein sequence ID" value="VDO38793.1"/>
    <property type="molecule type" value="Genomic_DNA"/>
</dbReference>
<name>A0A0R3R016_9BILA</name>
<evidence type="ECO:0000313" key="3">
    <source>
        <dbReference type="Proteomes" id="UP000280834"/>
    </source>
</evidence>
<dbReference type="WBParaSite" id="BTMF_0001334001-mRNA-1">
    <property type="protein sequence ID" value="BTMF_0001334001-mRNA-1"/>
    <property type="gene ID" value="BTMF_0001334001"/>
</dbReference>
<gene>
    <name evidence="2" type="ORF">BTMF_LOCUS11352</name>
</gene>
<evidence type="ECO:0000313" key="4">
    <source>
        <dbReference type="WBParaSite" id="BTMF_0001334001-mRNA-1"/>
    </source>
</evidence>
<accession>A0A0R3R016</accession>
<sequence>MFYGNILIKPTSSKSDSSNSISLPAACISATSDKFNVESRRNNCRPVNFLVPSTS</sequence>
<reference evidence="4" key="1">
    <citation type="submission" date="2017-02" db="UniProtKB">
        <authorList>
            <consortium name="WormBaseParasite"/>
        </authorList>
    </citation>
    <scope>IDENTIFICATION</scope>
</reference>
<keyword evidence="3" id="KW-1185">Reference proteome</keyword>
<proteinExistence type="predicted"/>
<evidence type="ECO:0000313" key="2">
    <source>
        <dbReference type="EMBL" id="VDO38793.1"/>
    </source>
</evidence>
<reference evidence="2 3" key="2">
    <citation type="submission" date="2018-11" db="EMBL/GenBank/DDBJ databases">
        <authorList>
            <consortium name="Pathogen Informatics"/>
        </authorList>
    </citation>
    <scope>NUCLEOTIDE SEQUENCE [LARGE SCALE GENOMIC DNA]</scope>
</reference>
<evidence type="ECO:0000256" key="1">
    <source>
        <dbReference type="SAM" id="MobiDB-lite"/>
    </source>
</evidence>
<feature type="region of interest" description="Disordered" evidence="1">
    <location>
        <begin position="1"/>
        <end position="20"/>
    </location>
</feature>
<dbReference type="Proteomes" id="UP000280834">
    <property type="component" value="Unassembled WGS sequence"/>
</dbReference>
<organism evidence="4">
    <name type="scientific">Brugia timori</name>
    <dbReference type="NCBI Taxonomy" id="42155"/>
    <lineage>
        <taxon>Eukaryota</taxon>
        <taxon>Metazoa</taxon>
        <taxon>Ecdysozoa</taxon>
        <taxon>Nematoda</taxon>
        <taxon>Chromadorea</taxon>
        <taxon>Rhabditida</taxon>
        <taxon>Spirurina</taxon>
        <taxon>Spiruromorpha</taxon>
        <taxon>Filarioidea</taxon>
        <taxon>Onchocercidae</taxon>
        <taxon>Brugia</taxon>
    </lineage>
</organism>
<protein>
    <submittedName>
        <fullName evidence="2 4">Uncharacterized protein</fullName>
    </submittedName>
</protein>